<evidence type="ECO:0000313" key="11">
    <source>
        <dbReference type="EMBL" id="CBN77775.1"/>
    </source>
</evidence>
<feature type="region of interest" description="Disordered" evidence="10">
    <location>
        <begin position="80"/>
        <end position="101"/>
    </location>
</feature>
<comment type="similarity">
    <text evidence="9">Belongs to the methyltransferase superfamily. METTL18 family.</text>
</comment>
<keyword evidence="7" id="KW-0949">S-adenosyl-L-methionine</keyword>
<keyword evidence="8" id="KW-0539">Nucleus</keyword>
<dbReference type="SUPFAM" id="SSF53335">
    <property type="entry name" value="S-adenosyl-L-methionine-dependent methyltransferases"/>
    <property type="match status" value="1"/>
</dbReference>
<dbReference type="InParanoid" id="D8LRL4"/>
<gene>
    <name evidence="11" type="ORF">Esi_0069_0035</name>
</gene>
<evidence type="ECO:0000313" key="12">
    <source>
        <dbReference type="Proteomes" id="UP000002630"/>
    </source>
</evidence>
<evidence type="ECO:0000256" key="8">
    <source>
        <dbReference type="ARBA" id="ARBA00023242"/>
    </source>
</evidence>
<evidence type="ECO:0000256" key="3">
    <source>
        <dbReference type="ARBA" id="ARBA00012533"/>
    </source>
</evidence>
<sequence length="385" mass="40916">MRHTGPKLPITVASCAHEEPAAASRGSSRVQRVIMFKFGFYPPSSNEEQQQEQLSAVANEDTAVTDPDQYAARRIRHVGDGGATTRADGEAGTTATSQPAQAVAWKSEDLTLLRVVPSAKACPGVPEESDLVPGLYEGGLKVWEASLDLVEHLLSNSSSCPVGLDGGSGGDASVGSGTGRPKSVLELGCGHGFPGIVALQQGVRVCFSDFNREVIEQVTIPNVRLNVEAHHWPLAEYYSGDWSSLSPLLEERDGGGLFDLILTAETLYTTAVADKVLDMVARHLAPGGQALVASKRFYFGTGGSTQYFREVIAARRCSAAAEASRRLVCSDVAVIDTGKGNIREVLRVSWEEPEEGAEPGVTESARVAAAVHTRRDTDRGVLETG</sequence>
<proteinExistence type="inferred from homology"/>
<evidence type="ECO:0000256" key="6">
    <source>
        <dbReference type="ARBA" id="ARBA00022679"/>
    </source>
</evidence>
<dbReference type="OrthoDB" id="1723750at2759"/>
<dbReference type="eggNOG" id="KOG2920">
    <property type="taxonomic scope" value="Eukaryota"/>
</dbReference>
<dbReference type="PANTHER" id="PTHR14614:SF39">
    <property type="entry name" value="HISTIDINE PROTEIN METHYLTRANSFERASE 1 HOMOLOG"/>
    <property type="match status" value="1"/>
</dbReference>
<evidence type="ECO:0000256" key="5">
    <source>
        <dbReference type="ARBA" id="ARBA00022603"/>
    </source>
</evidence>
<comment type="subcellular location">
    <subcellularLocation>
        <location evidence="2">Cytoplasm</location>
    </subcellularLocation>
    <subcellularLocation>
        <location evidence="1">Nucleus</location>
    </subcellularLocation>
</comment>
<reference evidence="11 12" key="1">
    <citation type="journal article" date="2010" name="Nature">
        <title>The Ectocarpus genome and the independent evolution of multicellularity in brown algae.</title>
        <authorList>
            <person name="Cock J.M."/>
            <person name="Sterck L."/>
            <person name="Rouze P."/>
            <person name="Scornet D."/>
            <person name="Allen A.E."/>
            <person name="Amoutzias G."/>
            <person name="Anthouard V."/>
            <person name="Artiguenave F."/>
            <person name="Aury J.M."/>
            <person name="Badger J.H."/>
            <person name="Beszteri B."/>
            <person name="Billiau K."/>
            <person name="Bonnet E."/>
            <person name="Bothwell J.H."/>
            <person name="Bowler C."/>
            <person name="Boyen C."/>
            <person name="Brownlee C."/>
            <person name="Carrano C.J."/>
            <person name="Charrier B."/>
            <person name="Cho G.Y."/>
            <person name="Coelho S.M."/>
            <person name="Collen J."/>
            <person name="Corre E."/>
            <person name="Da Silva C."/>
            <person name="Delage L."/>
            <person name="Delaroque N."/>
            <person name="Dittami S.M."/>
            <person name="Doulbeau S."/>
            <person name="Elias M."/>
            <person name="Farnham G."/>
            <person name="Gachon C.M."/>
            <person name="Gschloessl B."/>
            <person name="Heesch S."/>
            <person name="Jabbari K."/>
            <person name="Jubin C."/>
            <person name="Kawai H."/>
            <person name="Kimura K."/>
            <person name="Kloareg B."/>
            <person name="Kupper F.C."/>
            <person name="Lang D."/>
            <person name="Le Bail A."/>
            <person name="Leblanc C."/>
            <person name="Lerouge P."/>
            <person name="Lohr M."/>
            <person name="Lopez P.J."/>
            <person name="Martens C."/>
            <person name="Maumus F."/>
            <person name="Michel G."/>
            <person name="Miranda-Saavedra D."/>
            <person name="Morales J."/>
            <person name="Moreau H."/>
            <person name="Motomura T."/>
            <person name="Nagasato C."/>
            <person name="Napoli C.A."/>
            <person name="Nelson D.R."/>
            <person name="Nyvall-Collen P."/>
            <person name="Peters A.F."/>
            <person name="Pommier C."/>
            <person name="Potin P."/>
            <person name="Poulain J."/>
            <person name="Quesneville H."/>
            <person name="Read B."/>
            <person name="Rensing S.A."/>
            <person name="Ritter A."/>
            <person name="Rousvoal S."/>
            <person name="Samanta M."/>
            <person name="Samson G."/>
            <person name="Schroeder D.C."/>
            <person name="Segurens B."/>
            <person name="Strittmatter M."/>
            <person name="Tonon T."/>
            <person name="Tregear J.W."/>
            <person name="Valentin K."/>
            <person name="von Dassow P."/>
            <person name="Yamagishi T."/>
            <person name="Van de Peer Y."/>
            <person name="Wincker P."/>
        </authorList>
    </citation>
    <scope>NUCLEOTIDE SEQUENCE [LARGE SCALE GENOMIC DNA]</scope>
    <source>
        <strain evidence="12">Ec32 / CCAP1310/4</strain>
    </source>
</reference>
<dbReference type="EC" id="2.1.1.85" evidence="3"/>
<evidence type="ECO:0000256" key="10">
    <source>
        <dbReference type="SAM" id="MobiDB-lite"/>
    </source>
</evidence>
<dbReference type="GO" id="GO:0018064">
    <property type="term" value="F:protein-L-histidine N-tele-methyltransferase activity"/>
    <property type="evidence" value="ECO:0007669"/>
    <property type="project" value="UniProtKB-EC"/>
</dbReference>
<dbReference type="GO" id="GO:0032259">
    <property type="term" value="P:methylation"/>
    <property type="evidence" value="ECO:0007669"/>
    <property type="project" value="UniProtKB-KW"/>
</dbReference>
<protein>
    <recommendedName>
        <fullName evidence="3">protein-histidine N-methyltransferase</fullName>
        <ecNumber evidence="3">2.1.1.85</ecNumber>
    </recommendedName>
</protein>
<feature type="compositionally biased region" description="Basic and acidic residues" evidence="10">
    <location>
        <begin position="373"/>
        <end position="385"/>
    </location>
</feature>
<dbReference type="InterPro" id="IPR019410">
    <property type="entry name" value="Methyltransf_16"/>
</dbReference>
<dbReference type="AlphaFoldDB" id="D8LRL4"/>
<evidence type="ECO:0000256" key="7">
    <source>
        <dbReference type="ARBA" id="ARBA00022691"/>
    </source>
</evidence>
<dbReference type="CDD" id="cd02440">
    <property type="entry name" value="AdoMet_MTases"/>
    <property type="match status" value="1"/>
</dbReference>
<dbReference type="GO" id="GO:0005634">
    <property type="term" value="C:nucleus"/>
    <property type="evidence" value="ECO:0007669"/>
    <property type="project" value="UniProtKB-SubCell"/>
</dbReference>
<dbReference type="EMBL" id="FN649751">
    <property type="protein sequence ID" value="CBN77775.1"/>
    <property type="molecule type" value="Genomic_DNA"/>
</dbReference>
<dbReference type="Pfam" id="PF13489">
    <property type="entry name" value="Methyltransf_23"/>
    <property type="match status" value="1"/>
</dbReference>
<accession>D8LRL4</accession>
<dbReference type="Proteomes" id="UP000002630">
    <property type="component" value="Linkage Group LG26"/>
</dbReference>
<feature type="region of interest" description="Disordered" evidence="10">
    <location>
        <begin position="353"/>
        <end position="385"/>
    </location>
</feature>
<evidence type="ECO:0000256" key="2">
    <source>
        <dbReference type="ARBA" id="ARBA00004496"/>
    </source>
</evidence>
<dbReference type="InterPro" id="IPR029063">
    <property type="entry name" value="SAM-dependent_MTases_sf"/>
</dbReference>
<keyword evidence="12" id="KW-1185">Reference proteome</keyword>
<name>D8LRL4_ECTSI</name>
<dbReference type="Gene3D" id="3.40.50.150">
    <property type="entry name" value="Vaccinia Virus protein VP39"/>
    <property type="match status" value="1"/>
</dbReference>
<keyword evidence="4" id="KW-0963">Cytoplasm</keyword>
<evidence type="ECO:0000256" key="4">
    <source>
        <dbReference type="ARBA" id="ARBA00022490"/>
    </source>
</evidence>
<keyword evidence="5" id="KW-0489">Methyltransferase</keyword>
<dbReference type="GO" id="GO:0005737">
    <property type="term" value="C:cytoplasm"/>
    <property type="evidence" value="ECO:0007669"/>
    <property type="project" value="UniProtKB-SubCell"/>
</dbReference>
<evidence type="ECO:0000256" key="9">
    <source>
        <dbReference type="ARBA" id="ARBA00038126"/>
    </source>
</evidence>
<dbReference type="STRING" id="2880.D8LRL4"/>
<evidence type="ECO:0000256" key="1">
    <source>
        <dbReference type="ARBA" id="ARBA00004123"/>
    </source>
</evidence>
<organism evidence="11 12">
    <name type="scientific">Ectocarpus siliculosus</name>
    <name type="common">Brown alga</name>
    <name type="synonym">Conferva siliculosa</name>
    <dbReference type="NCBI Taxonomy" id="2880"/>
    <lineage>
        <taxon>Eukaryota</taxon>
        <taxon>Sar</taxon>
        <taxon>Stramenopiles</taxon>
        <taxon>Ochrophyta</taxon>
        <taxon>PX clade</taxon>
        <taxon>Phaeophyceae</taxon>
        <taxon>Ectocarpales</taxon>
        <taxon>Ectocarpaceae</taxon>
        <taxon>Ectocarpus</taxon>
    </lineage>
</organism>
<dbReference type="PANTHER" id="PTHR14614">
    <property type="entry name" value="HEPATOCELLULAR CARCINOMA-ASSOCIATED ANTIGEN"/>
    <property type="match status" value="1"/>
</dbReference>
<dbReference type="EMBL" id="FN648916">
    <property type="protein sequence ID" value="CBN77775.1"/>
    <property type="molecule type" value="Genomic_DNA"/>
</dbReference>
<keyword evidence="6" id="KW-0808">Transferase</keyword>